<dbReference type="EMBL" id="JAPDDR010000003">
    <property type="protein sequence ID" value="MCW1913434.1"/>
    <property type="molecule type" value="Genomic_DNA"/>
</dbReference>
<evidence type="ECO:0000256" key="1">
    <source>
        <dbReference type="SAM" id="SignalP"/>
    </source>
</evidence>
<evidence type="ECO:0000313" key="4">
    <source>
        <dbReference type="Proteomes" id="UP001165653"/>
    </source>
</evidence>
<keyword evidence="4" id="KW-1185">Reference proteome</keyword>
<dbReference type="Gene3D" id="3.30.2420.10">
    <property type="entry name" value="TonB"/>
    <property type="match status" value="1"/>
</dbReference>
<reference evidence="3" key="1">
    <citation type="submission" date="2022-10" db="EMBL/GenBank/DDBJ databases">
        <title>Luteolibacter sp. GHJ8, whole genome shotgun sequencing project.</title>
        <authorList>
            <person name="Zhao G."/>
            <person name="Shen L."/>
        </authorList>
    </citation>
    <scope>NUCLEOTIDE SEQUENCE</scope>
    <source>
        <strain evidence="3">GHJ8</strain>
    </source>
</reference>
<evidence type="ECO:0000259" key="2">
    <source>
        <dbReference type="Pfam" id="PF03544"/>
    </source>
</evidence>
<evidence type="ECO:0000313" key="3">
    <source>
        <dbReference type="EMBL" id="MCW1913434.1"/>
    </source>
</evidence>
<protein>
    <submittedName>
        <fullName evidence="3">Energy transducer TonB</fullName>
    </submittedName>
</protein>
<dbReference type="Pfam" id="PF03544">
    <property type="entry name" value="TonB_C"/>
    <property type="match status" value="1"/>
</dbReference>
<organism evidence="3 4">
    <name type="scientific">Luteolibacter rhizosphaerae</name>
    <dbReference type="NCBI Taxonomy" id="2989719"/>
    <lineage>
        <taxon>Bacteria</taxon>
        <taxon>Pseudomonadati</taxon>
        <taxon>Verrucomicrobiota</taxon>
        <taxon>Verrucomicrobiia</taxon>
        <taxon>Verrucomicrobiales</taxon>
        <taxon>Verrucomicrobiaceae</taxon>
        <taxon>Luteolibacter</taxon>
    </lineage>
</organism>
<sequence length="96" mass="10408">MKPAFRPALLLALLLAGCAAEPPIDPTKTSYFVDVEYTIGTDGKSSNAKVIKTDAPKQLQEEAIHEVNRYRAEPGVQPAKARRTIEFAVEPGSSPQ</sequence>
<gene>
    <name evidence="3" type="ORF">OJ996_07610</name>
</gene>
<dbReference type="SUPFAM" id="SSF74653">
    <property type="entry name" value="TolA/TonB C-terminal domain"/>
    <property type="match status" value="1"/>
</dbReference>
<feature type="chain" id="PRO_5046821527" evidence="1">
    <location>
        <begin position="20"/>
        <end position="96"/>
    </location>
</feature>
<proteinExistence type="predicted"/>
<accession>A0ABT3G1J1</accession>
<feature type="domain" description="TonB C-terminal" evidence="2">
    <location>
        <begin position="33"/>
        <end position="84"/>
    </location>
</feature>
<name>A0ABT3G1J1_9BACT</name>
<dbReference type="PROSITE" id="PS51257">
    <property type="entry name" value="PROKAR_LIPOPROTEIN"/>
    <property type="match status" value="1"/>
</dbReference>
<dbReference type="InterPro" id="IPR037682">
    <property type="entry name" value="TonB_C"/>
</dbReference>
<dbReference type="RefSeq" id="WP_264512880.1">
    <property type="nucleotide sequence ID" value="NZ_JAPDDR010000003.1"/>
</dbReference>
<dbReference type="Proteomes" id="UP001165653">
    <property type="component" value="Unassembled WGS sequence"/>
</dbReference>
<keyword evidence="1" id="KW-0732">Signal</keyword>
<feature type="signal peptide" evidence="1">
    <location>
        <begin position="1"/>
        <end position="19"/>
    </location>
</feature>
<comment type="caution">
    <text evidence="3">The sequence shown here is derived from an EMBL/GenBank/DDBJ whole genome shotgun (WGS) entry which is preliminary data.</text>
</comment>